<keyword evidence="6" id="KW-0813">Transport</keyword>
<accession>A0A914HM24</accession>
<dbReference type="Proteomes" id="UP000887572">
    <property type="component" value="Unplaced"/>
</dbReference>
<feature type="domain" description="CBS" evidence="14">
    <location>
        <begin position="450"/>
        <end position="519"/>
    </location>
</feature>
<dbReference type="InterPro" id="IPR000644">
    <property type="entry name" value="CBS_dom"/>
</dbReference>
<evidence type="ECO:0000256" key="1">
    <source>
        <dbReference type="ARBA" id="ARBA00004554"/>
    </source>
</evidence>
<feature type="transmembrane region" description="Helical" evidence="12">
    <location>
        <begin position="185"/>
        <end position="206"/>
    </location>
</feature>
<keyword evidence="8 10" id="KW-0472">Membrane</keyword>
<dbReference type="GO" id="GO:0022857">
    <property type="term" value="F:transmembrane transporter activity"/>
    <property type="evidence" value="ECO:0007669"/>
    <property type="project" value="TreeGrafter"/>
</dbReference>
<evidence type="ECO:0000313" key="16">
    <source>
        <dbReference type="Proteomes" id="UP000887572"/>
    </source>
</evidence>
<dbReference type="Pfam" id="PF25562">
    <property type="entry name" value="CNBH_CNNM2_C"/>
    <property type="match status" value="1"/>
</dbReference>
<dbReference type="InterPro" id="IPR002550">
    <property type="entry name" value="CNNM"/>
</dbReference>
<dbReference type="GO" id="GO:1905941">
    <property type="term" value="P:positive regulation of gonad development"/>
    <property type="evidence" value="ECO:0007669"/>
    <property type="project" value="UniProtKB-ARBA"/>
</dbReference>
<evidence type="ECO:0000256" key="4">
    <source>
        <dbReference type="ARBA" id="ARBA00022737"/>
    </source>
</evidence>
<keyword evidence="4" id="KW-0677">Repeat</keyword>
<dbReference type="CDD" id="cd04590">
    <property type="entry name" value="CBS_pair_CorC_HlyC_assoc"/>
    <property type="match status" value="1"/>
</dbReference>
<feature type="transmembrane region" description="Helical" evidence="12">
    <location>
        <begin position="274"/>
        <end position="292"/>
    </location>
</feature>
<comment type="similarity">
    <text evidence="2">Belongs to the ACDP family.</text>
</comment>
<dbReference type="Pfam" id="PF01595">
    <property type="entry name" value="CNNM"/>
    <property type="match status" value="1"/>
</dbReference>
<keyword evidence="16" id="KW-1185">Reference proteome</keyword>
<feature type="chain" id="PRO_5037402833" evidence="13">
    <location>
        <begin position="29"/>
        <end position="978"/>
    </location>
</feature>
<evidence type="ECO:0000256" key="8">
    <source>
        <dbReference type="ARBA" id="ARBA00023136"/>
    </source>
</evidence>
<feature type="region of interest" description="Disordered" evidence="11">
    <location>
        <begin position="923"/>
        <end position="978"/>
    </location>
</feature>
<dbReference type="PANTHER" id="PTHR12064">
    <property type="entry name" value="METAL TRANSPORTER CNNM"/>
    <property type="match status" value="1"/>
</dbReference>
<keyword evidence="13" id="KW-0732">Signal</keyword>
<keyword evidence="6" id="KW-0406">Ion transport</keyword>
<evidence type="ECO:0000256" key="10">
    <source>
        <dbReference type="PROSITE-ProRule" id="PRU01193"/>
    </source>
</evidence>
<feature type="transmembrane region" description="Helical" evidence="12">
    <location>
        <begin position="304"/>
        <end position="324"/>
    </location>
</feature>
<dbReference type="PROSITE" id="PS51846">
    <property type="entry name" value="CNNM"/>
    <property type="match status" value="1"/>
</dbReference>
<evidence type="ECO:0000256" key="2">
    <source>
        <dbReference type="ARBA" id="ARBA00010484"/>
    </source>
</evidence>
<dbReference type="GO" id="GO:0010960">
    <property type="term" value="P:magnesium ion homeostasis"/>
    <property type="evidence" value="ECO:0007669"/>
    <property type="project" value="InterPro"/>
</dbReference>
<dbReference type="GO" id="GO:0040018">
    <property type="term" value="P:positive regulation of multicellular organism growth"/>
    <property type="evidence" value="ECO:0007669"/>
    <property type="project" value="UniProtKB-ARBA"/>
</dbReference>
<feature type="compositionally biased region" description="Low complexity" evidence="11">
    <location>
        <begin position="783"/>
        <end position="799"/>
    </location>
</feature>
<evidence type="ECO:0000256" key="12">
    <source>
        <dbReference type="SAM" id="Phobius"/>
    </source>
</evidence>
<dbReference type="GO" id="GO:0015693">
    <property type="term" value="P:magnesium ion transport"/>
    <property type="evidence" value="ECO:0007669"/>
    <property type="project" value="UniProtKB-ARBA"/>
</dbReference>
<dbReference type="PANTHER" id="PTHR12064:SF94">
    <property type="entry name" value="UNEXTENDED PROTEIN"/>
    <property type="match status" value="1"/>
</dbReference>
<dbReference type="SUPFAM" id="SSF54631">
    <property type="entry name" value="CBS-domain pair"/>
    <property type="match status" value="1"/>
</dbReference>
<evidence type="ECO:0000256" key="3">
    <source>
        <dbReference type="ARBA" id="ARBA00022692"/>
    </source>
</evidence>
<keyword evidence="7 9" id="KW-0129">CBS domain</keyword>
<keyword evidence="5 10" id="KW-1133">Transmembrane helix</keyword>
<feature type="compositionally biased region" description="Polar residues" evidence="11">
    <location>
        <begin position="864"/>
        <end position="875"/>
    </location>
</feature>
<dbReference type="InterPro" id="IPR044751">
    <property type="entry name" value="Ion_transp-like_CBS"/>
</dbReference>
<feature type="domain" description="CNNM transmembrane" evidence="15">
    <location>
        <begin position="185"/>
        <end position="363"/>
    </location>
</feature>
<dbReference type="GO" id="GO:0032026">
    <property type="term" value="P:response to magnesium ion"/>
    <property type="evidence" value="ECO:0007669"/>
    <property type="project" value="UniProtKB-ARBA"/>
</dbReference>
<dbReference type="GO" id="GO:0008340">
    <property type="term" value="P:determination of adult lifespan"/>
    <property type="evidence" value="ECO:0007669"/>
    <property type="project" value="UniProtKB-ARBA"/>
</dbReference>
<evidence type="ECO:0000256" key="9">
    <source>
        <dbReference type="PROSITE-ProRule" id="PRU00703"/>
    </source>
</evidence>
<dbReference type="AlphaFoldDB" id="A0A914HM24"/>
<dbReference type="InterPro" id="IPR045095">
    <property type="entry name" value="ACDP"/>
</dbReference>
<feature type="compositionally biased region" description="Acidic residues" evidence="11">
    <location>
        <begin position="923"/>
        <end position="934"/>
    </location>
</feature>
<reference evidence="17" key="1">
    <citation type="submission" date="2022-11" db="UniProtKB">
        <authorList>
            <consortium name="WormBaseParasite"/>
        </authorList>
    </citation>
    <scope>IDENTIFICATION</scope>
</reference>
<dbReference type="PROSITE" id="PS51371">
    <property type="entry name" value="CBS"/>
    <property type="match status" value="1"/>
</dbReference>
<feature type="region of interest" description="Disordered" evidence="11">
    <location>
        <begin position="779"/>
        <end position="890"/>
    </location>
</feature>
<dbReference type="GO" id="GO:0040026">
    <property type="term" value="P:positive regulation of vulval development"/>
    <property type="evidence" value="ECO:0007669"/>
    <property type="project" value="UniProtKB-ARBA"/>
</dbReference>
<dbReference type="WBParaSite" id="Gr19_v10_g182.t1">
    <property type="protein sequence ID" value="Gr19_v10_g182.t1"/>
    <property type="gene ID" value="Gr19_v10_g182"/>
</dbReference>
<feature type="signal peptide" evidence="13">
    <location>
        <begin position="1"/>
        <end position="28"/>
    </location>
</feature>
<organism evidence="16 17">
    <name type="scientific">Globodera rostochiensis</name>
    <name type="common">Golden nematode worm</name>
    <name type="synonym">Heterodera rostochiensis</name>
    <dbReference type="NCBI Taxonomy" id="31243"/>
    <lineage>
        <taxon>Eukaryota</taxon>
        <taxon>Metazoa</taxon>
        <taxon>Ecdysozoa</taxon>
        <taxon>Nematoda</taxon>
        <taxon>Chromadorea</taxon>
        <taxon>Rhabditida</taxon>
        <taxon>Tylenchina</taxon>
        <taxon>Tylenchomorpha</taxon>
        <taxon>Tylenchoidea</taxon>
        <taxon>Heteroderidae</taxon>
        <taxon>Heteroderinae</taxon>
        <taxon>Globodera</taxon>
    </lineage>
</organism>
<evidence type="ECO:0000313" key="17">
    <source>
        <dbReference type="WBParaSite" id="Gr19_v10_g182.t1"/>
    </source>
</evidence>
<evidence type="ECO:0000256" key="5">
    <source>
        <dbReference type="ARBA" id="ARBA00022989"/>
    </source>
</evidence>
<evidence type="ECO:0000259" key="14">
    <source>
        <dbReference type="PROSITE" id="PS51371"/>
    </source>
</evidence>
<dbReference type="FunFam" id="3.10.580.10:FF:000006">
    <property type="entry name" value="DUF21 and CBS domain protein"/>
    <property type="match status" value="1"/>
</dbReference>
<evidence type="ECO:0000256" key="11">
    <source>
        <dbReference type="SAM" id="MobiDB-lite"/>
    </source>
</evidence>
<dbReference type="Pfam" id="PF00571">
    <property type="entry name" value="CBS"/>
    <property type="match status" value="1"/>
</dbReference>
<name>A0A914HM24_GLORO</name>
<comment type="subcellular location">
    <subcellularLocation>
        <location evidence="1">Basolateral cell membrane</location>
        <topology evidence="1">Multi-pass membrane protein</topology>
    </subcellularLocation>
</comment>
<keyword evidence="3 10" id="KW-0812">Transmembrane</keyword>
<evidence type="ECO:0000256" key="13">
    <source>
        <dbReference type="SAM" id="SignalP"/>
    </source>
</evidence>
<feature type="transmembrane region" description="Helical" evidence="12">
    <location>
        <begin position="248"/>
        <end position="268"/>
    </location>
</feature>
<dbReference type="Gene3D" id="3.10.580.10">
    <property type="entry name" value="CBS-domain"/>
    <property type="match status" value="1"/>
</dbReference>
<sequence>MRIVPRQNGLALQLSIIIAAVLLKPVQQHNTQSSNKNTNHQRPQTASIVTMDKRAQLSGIRIEPEEQGGDGFIGYAKQPSEKGVSIVEPDTPVRVVLFGSFLDEIDTVGFTNTENCTNTLRIGQNDFAIQSERRIVIIYEFEKSAVSYKPCIRQKPNANHPKGRNFSVVDDRHCMVSTDMPAREYYFPMPIQIAIIVFLLVLSGLFSGLNLGLMSLTPQELTLISNSGSPKERKYAQTILPVRKSGNLLLCSLLIGNVCVNSAISILFDDLTSGYVALAVSSAGIVVFGEIFPQALCVKKGLAVGSHTIWITRFFMVLTFPLAYPISRALDVLLGDQVESYDRKRLIELIKLNTKNAVGPAEELKIAIGAFEMGDKTVKDVMTKIDDVFMIPHDTVLNAKVVAEIVRSGYTRIPVFSDSRNNVVSLLFVKDLALLDPDDNFIARTVCEYYQHPVRRVPENTPLRTMLEEFKKGDYHMALVDRMVVAHSADDKDSKYELAGLVTLEDIVEEILQAEIVDETDVVMDNVNRIKRRRNQRRDLQLFIDDSETAQISMQMQLVTIQFLEGTFRRAFHPDRIAQSILEKVIRAHVHKVEVSHLADFNDPRTALPRKARLYVKEKPSDKFILILEGRALITIGQGDLTFGIGPWEYFGSELLQQLDQLIEAGESGSPFTPATVPAGTTTVPQPPIRTVTSAAGGIDRASADSRQSQGAITGLLPSGVQQQHPMVDLSMDVVKKVLFIPDFSISVLSECTYLEISVQTYLSMYRTTQITRNKEGIDVTPATSGTTVSGGATTAASATDHHQHPSVDGGGAEMAQSADHHQMQRLSLHHQQQQQSPTETEQRRHSTLQTDGHRQSKQELTGDEQQPLLTNNNGPMIGGAAMAGSRQKRTGKFLRAGSNASAPSGGAGGLFTNGALTVAVSLDEEEDDTDEEDAHSHDAGDREGEENTTRQKQQQRNNVARGDVESNYLPFPSSTHH</sequence>
<feature type="compositionally biased region" description="Low complexity" evidence="11">
    <location>
        <begin position="825"/>
        <end position="840"/>
    </location>
</feature>
<evidence type="ECO:0000256" key="7">
    <source>
        <dbReference type="ARBA" id="ARBA00023122"/>
    </source>
</evidence>
<dbReference type="GO" id="GO:0016323">
    <property type="term" value="C:basolateral plasma membrane"/>
    <property type="evidence" value="ECO:0007669"/>
    <property type="project" value="UniProtKB-SubCell"/>
</dbReference>
<protein>
    <submittedName>
        <fullName evidence="17">Metal transporter CNNM2</fullName>
    </submittedName>
</protein>
<feature type="compositionally biased region" description="Basic and acidic residues" evidence="11">
    <location>
        <begin position="935"/>
        <end position="950"/>
    </location>
</feature>
<dbReference type="InterPro" id="IPR046342">
    <property type="entry name" value="CBS_dom_sf"/>
</dbReference>
<evidence type="ECO:0000259" key="15">
    <source>
        <dbReference type="PROSITE" id="PS51846"/>
    </source>
</evidence>
<proteinExistence type="inferred from homology"/>
<evidence type="ECO:0000256" key="6">
    <source>
        <dbReference type="ARBA" id="ARBA00023065"/>
    </source>
</evidence>